<proteinExistence type="predicted"/>
<reference evidence="2" key="1">
    <citation type="journal article" date="2023" name="Nat. Plants">
        <title>Single-cell RNA sequencing provides a high-resolution roadmap for understanding the multicellular compartmentation of specialized metabolism.</title>
        <authorList>
            <person name="Sun S."/>
            <person name="Shen X."/>
            <person name="Li Y."/>
            <person name="Li Y."/>
            <person name="Wang S."/>
            <person name="Li R."/>
            <person name="Zhang H."/>
            <person name="Shen G."/>
            <person name="Guo B."/>
            <person name="Wei J."/>
            <person name="Xu J."/>
            <person name="St-Pierre B."/>
            <person name="Chen S."/>
            <person name="Sun C."/>
        </authorList>
    </citation>
    <scope>NUCLEOTIDE SEQUENCE [LARGE SCALE GENOMIC DNA]</scope>
</reference>
<dbReference type="Proteomes" id="UP001060085">
    <property type="component" value="Linkage Group LG06"/>
</dbReference>
<organism evidence="1 2">
    <name type="scientific">Catharanthus roseus</name>
    <name type="common">Madagascar periwinkle</name>
    <name type="synonym">Vinca rosea</name>
    <dbReference type="NCBI Taxonomy" id="4058"/>
    <lineage>
        <taxon>Eukaryota</taxon>
        <taxon>Viridiplantae</taxon>
        <taxon>Streptophyta</taxon>
        <taxon>Embryophyta</taxon>
        <taxon>Tracheophyta</taxon>
        <taxon>Spermatophyta</taxon>
        <taxon>Magnoliopsida</taxon>
        <taxon>eudicotyledons</taxon>
        <taxon>Gunneridae</taxon>
        <taxon>Pentapetalae</taxon>
        <taxon>asterids</taxon>
        <taxon>lamiids</taxon>
        <taxon>Gentianales</taxon>
        <taxon>Apocynaceae</taxon>
        <taxon>Rauvolfioideae</taxon>
        <taxon>Vinceae</taxon>
        <taxon>Catharanthinae</taxon>
        <taxon>Catharanthus</taxon>
    </lineage>
</organism>
<evidence type="ECO:0000313" key="1">
    <source>
        <dbReference type="EMBL" id="KAI5657542.1"/>
    </source>
</evidence>
<accession>A0ACC0AC31</accession>
<comment type="caution">
    <text evidence="1">The sequence shown here is derived from an EMBL/GenBank/DDBJ whole genome shotgun (WGS) entry which is preliminary data.</text>
</comment>
<name>A0ACC0AC31_CATRO</name>
<evidence type="ECO:0000313" key="2">
    <source>
        <dbReference type="Proteomes" id="UP001060085"/>
    </source>
</evidence>
<protein>
    <submittedName>
        <fullName evidence="1">Uncharacterized protein</fullName>
    </submittedName>
</protein>
<sequence>MKFMSNYSSAQGTSSTEVEEKTWNLIYNLLRETSDILPTGRNLTRHGLYKSTSCAHCGYTMGNDRYTLFDYRFCKEVWKHLPKGQKLRQIPSLSFKDLIYSISIEHSIKENKLMQEGTTYSKATIALKALNMTEEYLALVRQIGNQPGILTSYNWYMYIIRNHLGIPLLAKAVLQHDSFFVEFDELLSIIEEWYDDPSQIRRSRLIPAHVVHTILFYLNNI</sequence>
<keyword evidence="2" id="KW-1185">Reference proteome</keyword>
<dbReference type="EMBL" id="CM044706">
    <property type="protein sequence ID" value="KAI5657542.1"/>
    <property type="molecule type" value="Genomic_DNA"/>
</dbReference>
<gene>
    <name evidence="1" type="ORF">M9H77_26335</name>
</gene>